<dbReference type="PROSITE" id="PS51257">
    <property type="entry name" value="PROKAR_LIPOPROTEIN"/>
    <property type="match status" value="1"/>
</dbReference>
<evidence type="ECO:0008006" key="3">
    <source>
        <dbReference type="Google" id="ProtNLM"/>
    </source>
</evidence>
<gene>
    <name evidence="1" type="ORF">ABE41_005205</name>
</gene>
<dbReference type="KEGG" id="far:ABE41_005205"/>
<proteinExistence type="predicted"/>
<dbReference type="EMBL" id="CP016761">
    <property type="protein sequence ID" value="ANX11396.1"/>
    <property type="molecule type" value="Genomic_DNA"/>
</dbReference>
<dbReference type="OrthoDB" id="2964186at2"/>
<dbReference type="Proteomes" id="UP000077412">
    <property type="component" value="Chromosome"/>
</dbReference>
<dbReference type="RefSeq" id="WP_066287194.1">
    <property type="nucleotide sequence ID" value="NZ_CP016761.1"/>
</dbReference>
<reference evidence="1 2" key="1">
    <citation type="submission" date="2016-08" db="EMBL/GenBank/DDBJ databases">
        <title>Complete genome sequence of Fictibacillus arsenicus G25-54, a strain with toxicity to nematodes and a potential arsenic-resistance activity.</title>
        <authorList>
            <person name="Zheng Z."/>
        </authorList>
    </citation>
    <scope>NUCLEOTIDE SEQUENCE [LARGE SCALE GENOMIC DNA]</scope>
    <source>
        <strain evidence="1 2">G25-54</strain>
    </source>
</reference>
<keyword evidence="2" id="KW-1185">Reference proteome</keyword>
<accession>A0A1B1Z1P8</accession>
<protein>
    <recommendedName>
        <fullName evidence="3">Lipoprotein</fullName>
    </recommendedName>
</protein>
<name>A0A1B1Z1P8_9BACL</name>
<sequence length="159" mass="18225">MKKRFLVIMMTVCSVILFTGCSAKKEPIDGKVSGAVFESVHSLIGSKPIGFDLKDMSIDWVEGSYNEIQTLADPWLETLTPAHEINKFPLKRYIHIYYSDPYDKNENTDLFIPYPNDREAHKNIILKGKDNGMTKYYVFEGGEKETAALVDWMKDHEPN</sequence>
<evidence type="ECO:0000313" key="2">
    <source>
        <dbReference type="Proteomes" id="UP000077412"/>
    </source>
</evidence>
<organism evidence="1 2">
    <name type="scientific">Fictibacillus arsenicus</name>
    <dbReference type="NCBI Taxonomy" id="255247"/>
    <lineage>
        <taxon>Bacteria</taxon>
        <taxon>Bacillati</taxon>
        <taxon>Bacillota</taxon>
        <taxon>Bacilli</taxon>
        <taxon>Bacillales</taxon>
        <taxon>Fictibacillaceae</taxon>
        <taxon>Fictibacillus</taxon>
    </lineage>
</organism>
<evidence type="ECO:0000313" key="1">
    <source>
        <dbReference type="EMBL" id="ANX11396.1"/>
    </source>
</evidence>
<dbReference type="AlphaFoldDB" id="A0A1B1Z1P8"/>